<dbReference type="AlphaFoldDB" id="A0A812V0I1"/>
<dbReference type="Proteomes" id="UP000604046">
    <property type="component" value="Unassembled WGS sequence"/>
</dbReference>
<keyword evidence="2" id="KW-1185">Reference proteome</keyword>
<proteinExistence type="predicted"/>
<sequence>MHKAGGTTFKTAFVETLCSSTSLCLYFEHNKSRALAGGKRSLKKLSIPPDILFEGTRAERMRIRVVVVADYWSGVCSLLPRRCLYLTTLREPTYLHISFWNFLCVRGSQDRLLWNKTERKIGECQRPPSSWPQASLSGRLLGYWENTSQYSQQEVVDLAVWNLWHPCFWFLHTQSMRSGALSLKEKWSPYFNTTLSVVATLHENAAPHASNVTEALSYELQTGKQGRRAHAWANQVVWASSIPALKKQWDKALEFC</sequence>
<accession>A0A812V0I1</accession>
<evidence type="ECO:0000313" key="1">
    <source>
        <dbReference type="EMBL" id="CAE7591028.1"/>
    </source>
</evidence>
<evidence type="ECO:0000313" key="2">
    <source>
        <dbReference type="Proteomes" id="UP000604046"/>
    </source>
</evidence>
<comment type="caution">
    <text evidence="1">The sequence shown here is derived from an EMBL/GenBank/DDBJ whole genome shotgun (WGS) entry which is preliminary data.</text>
</comment>
<protein>
    <submittedName>
        <fullName evidence="1">Uncharacterized protein</fullName>
    </submittedName>
</protein>
<reference evidence="1" key="1">
    <citation type="submission" date="2021-02" db="EMBL/GenBank/DDBJ databases">
        <authorList>
            <person name="Dougan E. K."/>
            <person name="Rhodes N."/>
            <person name="Thang M."/>
            <person name="Chan C."/>
        </authorList>
    </citation>
    <scope>NUCLEOTIDE SEQUENCE</scope>
</reference>
<dbReference type="InterPro" id="IPR027417">
    <property type="entry name" value="P-loop_NTPase"/>
</dbReference>
<gene>
    <name evidence="1" type="ORF">SNAT2548_LOCUS33651</name>
</gene>
<dbReference type="EMBL" id="CAJNDS010002769">
    <property type="protein sequence ID" value="CAE7591028.1"/>
    <property type="molecule type" value="Genomic_DNA"/>
</dbReference>
<organism evidence="1 2">
    <name type="scientific">Symbiodinium natans</name>
    <dbReference type="NCBI Taxonomy" id="878477"/>
    <lineage>
        <taxon>Eukaryota</taxon>
        <taxon>Sar</taxon>
        <taxon>Alveolata</taxon>
        <taxon>Dinophyceae</taxon>
        <taxon>Suessiales</taxon>
        <taxon>Symbiodiniaceae</taxon>
        <taxon>Symbiodinium</taxon>
    </lineage>
</organism>
<dbReference type="Gene3D" id="3.40.50.300">
    <property type="entry name" value="P-loop containing nucleotide triphosphate hydrolases"/>
    <property type="match status" value="1"/>
</dbReference>
<name>A0A812V0I1_9DINO</name>